<evidence type="ECO:0000256" key="1">
    <source>
        <dbReference type="ARBA" id="ARBA00022741"/>
    </source>
</evidence>
<dbReference type="EMBL" id="CP002915">
    <property type="protein sequence ID" value="AEK30092.1"/>
    <property type="molecule type" value="Genomic_DNA"/>
</dbReference>
<accession>A0A806FUT3</accession>
<keyword evidence="3" id="KW-0238">DNA-binding</keyword>
<dbReference type="PANTHER" id="PTHR30580">
    <property type="entry name" value="PRIMOSOMAL PROTEIN N"/>
    <property type="match status" value="1"/>
</dbReference>
<dbReference type="GO" id="GO:0006270">
    <property type="term" value="P:DNA replication initiation"/>
    <property type="evidence" value="ECO:0007669"/>
    <property type="project" value="TreeGrafter"/>
</dbReference>
<keyword evidence="1" id="KW-0547">Nucleotide-binding</keyword>
<gene>
    <name evidence="6" type="ORF">BALAC2494_00496</name>
</gene>
<dbReference type="PANTHER" id="PTHR30580:SF0">
    <property type="entry name" value="PRIMOSOMAL PROTEIN N"/>
    <property type="match status" value="1"/>
</dbReference>
<dbReference type="GO" id="GO:0003677">
    <property type="term" value="F:DNA binding"/>
    <property type="evidence" value="ECO:0007669"/>
    <property type="project" value="UniProtKB-KW"/>
</dbReference>
<dbReference type="InterPro" id="IPR027417">
    <property type="entry name" value="P-loop_NTPase"/>
</dbReference>
<keyword evidence="2" id="KW-0067">ATP-binding</keyword>
<dbReference type="GO" id="GO:0005524">
    <property type="term" value="F:ATP binding"/>
    <property type="evidence" value="ECO:0007669"/>
    <property type="project" value="UniProtKB-KW"/>
</dbReference>
<feature type="region of interest" description="Disordered" evidence="4">
    <location>
        <begin position="1"/>
        <end position="31"/>
    </location>
</feature>
<dbReference type="InterPro" id="IPR042115">
    <property type="entry name" value="PriA_3primeBD_sf"/>
</dbReference>
<feature type="compositionally biased region" description="Low complexity" evidence="4">
    <location>
        <begin position="155"/>
        <end position="168"/>
    </location>
</feature>
<feature type="compositionally biased region" description="Basic residues" evidence="4">
    <location>
        <begin position="18"/>
        <end position="28"/>
    </location>
</feature>
<feature type="domain" description="Primosomal protein N' 3' DNA-binding" evidence="5">
    <location>
        <begin position="39"/>
        <end position="139"/>
    </location>
</feature>
<dbReference type="Gene3D" id="3.40.50.300">
    <property type="entry name" value="P-loop containing nucleotide triphosphate hydrolases"/>
    <property type="match status" value="1"/>
</dbReference>
<dbReference type="NCBIfam" id="NF011451">
    <property type="entry name" value="PRK14873.1-1"/>
    <property type="match status" value="1"/>
</dbReference>
<dbReference type="AlphaFoldDB" id="A0A806FUT3"/>
<evidence type="ECO:0000313" key="6">
    <source>
        <dbReference type="EMBL" id="AEK30092.1"/>
    </source>
</evidence>
<evidence type="ECO:0000313" key="7">
    <source>
        <dbReference type="Proteomes" id="UP000008394"/>
    </source>
</evidence>
<dbReference type="KEGG" id="bnm:BALAC2494_00496"/>
<dbReference type="InterPro" id="IPR041222">
    <property type="entry name" value="PriA_3primeBD"/>
</dbReference>
<evidence type="ECO:0000256" key="3">
    <source>
        <dbReference type="ARBA" id="ARBA00023125"/>
    </source>
</evidence>
<keyword evidence="6" id="KW-0378">Hydrolase</keyword>
<evidence type="ECO:0000256" key="4">
    <source>
        <dbReference type="SAM" id="MobiDB-lite"/>
    </source>
</evidence>
<evidence type="ECO:0000259" key="5">
    <source>
        <dbReference type="Pfam" id="PF17764"/>
    </source>
</evidence>
<evidence type="ECO:0000256" key="2">
    <source>
        <dbReference type="ARBA" id="ARBA00022840"/>
    </source>
</evidence>
<reference evidence="6 7" key="1">
    <citation type="journal article" date="2011" name="J. Bacteriol.">
        <title>Genome Sequence of the Probiotic Strain Bifidobacterium animalis subsp. lactis CNCM I-2494.</title>
        <authorList>
            <person name="Chervaux C."/>
            <person name="Grimaldi C."/>
            <person name="Bolotin A."/>
            <person name="Quinquis B."/>
            <person name="Legrain-Raspaud S."/>
            <person name="van Hylckama Vlieg J.E."/>
            <person name="Denariaz G."/>
            <person name="Smokvina T."/>
        </authorList>
    </citation>
    <scope>NUCLEOTIDE SEQUENCE [LARGE SCALE GENOMIC DNA]</scope>
    <source>
        <strain evidence="6 7">CNCM I-2494</strain>
    </source>
</reference>
<dbReference type="Pfam" id="PF17764">
    <property type="entry name" value="PriA_3primeBD"/>
    <property type="match status" value="1"/>
</dbReference>
<dbReference type="GO" id="GO:0006310">
    <property type="term" value="P:DNA recombination"/>
    <property type="evidence" value="ECO:0007669"/>
    <property type="project" value="TreeGrafter"/>
</dbReference>
<dbReference type="GO" id="GO:0043138">
    <property type="term" value="F:3'-5' DNA helicase activity"/>
    <property type="evidence" value="ECO:0007669"/>
    <property type="project" value="TreeGrafter"/>
</dbReference>
<dbReference type="Proteomes" id="UP000008394">
    <property type="component" value="Chromosome"/>
</dbReference>
<proteinExistence type="predicted"/>
<name>A0A806FUT3_BIFAN</name>
<organism evidence="6 7">
    <name type="scientific">Bifidobacterium animalis subsp. lactis CNCM I-2494</name>
    <dbReference type="NCBI Taxonomy" id="1042403"/>
    <lineage>
        <taxon>Bacteria</taxon>
        <taxon>Bacillati</taxon>
        <taxon>Actinomycetota</taxon>
        <taxon>Actinomycetes</taxon>
        <taxon>Bifidobacteriales</taxon>
        <taxon>Bifidobacteriaceae</taxon>
        <taxon>Bifidobacterium</taxon>
    </lineage>
</organism>
<dbReference type="Gene3D" id="3.40.1440.60">
    <property type="entry name" value="PriA, 3(prime) DNA-binding domain"/>
    <property type="match status" value="1"/>
</dbReference>
<dbReference type="GO" id="GO:0016787">
    <property type="term" value="F:hydrolase activity"/>
    <property type="evidence" value="ECO:0007669"/>
    <property type="project" value="UniProtKB-KW"/>
</dbReference>
<sequence>MSGTPEEAMQPAFDGMGMRRRSPRKAAPRKPAAQLPVARVVLDVQATHLGQPFDYFVDDSMSEAAQPGVLVRVRFGGQRVSGIIWERVNDSDTPTNAIRYIEKVVSPRVLVPSQMRRDITAVANAYGGTIANVLRVAMPGRVAGVEKEPNATMQSASDVESAADEASYADSPMVDRRGRFASRAEDHFPVIAKAYEQAQTLRASLTAPQGFSAFVIDALPGVGAWERTLAWMALTAMGAGKSAVLVMPGMREVWSMVHALENMGLHVFAPNARQIYEGDIAVLSAALSPADRYRAYLAIGEGRVTCVVGTRAAMYAPVPDEALFAIVDDDAYQYADGLMPYANARGVCRLRAKLHGGVFVAIGRARSVLSEWESQTSSVVSEVAGPSVAVHGFSDVIKSQAPPVRWLNRDELNRLADPSVGARVPHTAVRVLSKALEHGPMLFSIPHDGVTESLSCAQCLQLARCLRCSGPLVRIPGADAPRCSWCGASAVDWHCRHCGAERLRVIRVGAVGTVQELQGLFRGVPMLVSSQSQGVVDHVDAAPRIVVATPGCEPMVHTQDGTTGAYEAVAILDAWTSLYDLRLDARVDVLSNWMQAMSLCKSRAAGGRGLLIGETYPTLARSLMLWDPRVVASNELADRIATGLPPIVSAACIWGRRDAVERALHNIGIANGDWAWVESGEGKVPSLLGITPLAPDRTIDARELDEMGDRVKAVVRVSHARRAELALRLRTEVARHVASRESGELRFRMDPKDLL</sequence>
<protein>
    <submittedName>
        <fullName evidence="6">Hydrolase acting on acid anhydrides in phosphorous-containing anhydrides</fullName>
        <ecNumber evidence="6">3.6.1.-</ecNumber>
    </submittedName>
</protein>
<feature type="region of interest" description="Disordered" evidence="4">
    <location>
        <begin position="147"/>
        <end position="168"/>
    </location>
</feature>
<dbReference type="EC" id="3.6.1.-" evidence="6"/>
<dbReference type="GO" id="GO:0006302">
    <property type="term" value="P:double-strand break repair"/>
    <property type="evidence" value="ECO:0007669"/>
    <property type="project" value="TreeGrafter"/>
</dbReference>